<dbReference type="PANTHER" id="PTHR30193:SF1">
    <property type="entry name" value="ABC TRANSPORTER PERMEASE PROTEIN YESP-RELATED"/>
    <property type="match status" value="1"/>
</dbReference>
<keyword evidence="3" id="KW-1003">Cell membrane</keyword>
<protein>
    <submittedName>
        <fullName evidence="9">Carbohydrate ABC transporter permease</fullName>
    </submittedName>
</protein>
<dbReference type="Pfam" id="PF00528">
    <property type="entry name" value="BPD_transp_1"/>
    <property type="match status" value="1"/>
</dbReference>
<feature type="transmembrane region" description="Helical" evidence="7">
    <location>
        <begin position="72"/>
        <end position="93"/>
    </location>
</feature>
<evidence type="ECO:0000313" key="9">
    <source>
        <dbReference type="EMBL" id="MFC4601621.1"/>
    </source>
</evidence>
<dbReference type="Gene3D" id="1.10.3720.10">
    <property type="entry name" value="MetI-like"/>
    <property type="match status" value="1"/>
</dbReference>
<feature type="transmembrane region" description="Helical" evidence="7">
    <location>
        <begin position="105"/>
        <end position="125"/>
    </location>
</feature>
<reference evidence="10" key="1">
    <citation type="journal article" date="2019" name="Int. J. Syst. Evol. Microbiol.">
        <title>The Global Catalogue of Microorganisms (GCM) 10K type strain sequencing project: providing services to taxonomists for standard genome sequencing and annotation.</title>
        <authorList>
            <consortium name="The Broad Institute Genomics Platform"/>
            <consortium name="The Broad Institute Genome Sequencing Center for Infectious Disease"/>
            <person name="Wu L."/>
            <person name="Ma J."/>
        </authorList>
    </citation>
    <scope>NUCLEOTIDE SEQUENCE [LARGE SCALE GENOMIC DNA]</scope>
    <source>
        <strain evidence="10">CCUG 49571</strain>
    </source>
</reference>
<organism evidence="9 10">
    <name type="scientific">Cohnella hongkongensis</name>
    <dbReference type="NCBI Taxonomy" id="178337"/>
    <lineage>
        <taxon>Bacteria</taxon>
        <taxon>Bacillati</taxon>
        <taxon>Bacillota</taxon>
        <taxon>Bacilli</taxon>
        <taxon>Bacillales</taxon>
        <taxon>Paenibacillaceae</taxon>
        <taxon>Cohnella</taxon>
    </lineage>
</organism>
<dbReference type="InterPro" id="IPR000515">
    <property type="entry name" value="MetI-like"/>
</dbReference>
<dbReference type="PROSITE" id="PS50928">
    <property type="entry name" value="ABC_TM1"/>
    <property type="match status" value="1"/>
</dbReference>
<evidence type="ECO:0000259" key="8">
    <source>
        <dbReference type="PROSITE" id="PS50928"/>
    </source>
</evidence>
<evidence type="ECO:0000256" key="2">
    <source>
        <dbReference type="ARBA" id="ARBA00022448"/>
    </source>
</evidence>
<gene>
    <name evidence="9" type="ORF">ACFO3S_25515</name>
</gene>
<evidence type="ECO:0000256" key="1">
    <source>
        <dbReference type="ARBA" id="ARBA00004651"/>
    </source>
</evidence>
<name>A0ABV9FM07_9BACL</name>
<dbReference type="EMBL" id="JBHSEP010000028">
    <property type="protein sequence ID" value="MFC4601621.1"/>
    <property type="molecule type" value="Genomic_DNA"/>
</dbReference>
<feature type="transmembrane region" description="Helical" evidence="7">
    <location>
        <begin position="258"/>
        <end position="280"/>
    </location>
</feature>
<dbReference type="RefSeq" id="WP_378101906.1">
    <property type="nucleotide sequence ID" value="NZ_JBHSEP010000028.1"/>
</dbReference>
<feature type="domain" description="ABC transmembrane type-1" evidence="8">
    <location>
        <begin position="68"/>
        <end position="279"/>
    </location>
</feature>
<keyword evidence="4 7" id="KW-0812">Transmembrane</keyword>
<evidence type="ECO:0000256" key="6">
    <source>
        <dbReference type="ARBA" id="ARBA00023136"/>
    </source>
</evidence>
<dbReference type="Proteomes" id="UP001596028">
    <property type="component" value="Unassembled WGS sequence"/>
</dbReference>
<evidence type="ECO:0000256" key="7">
    <source>
        <dbReference type="RuleBase" id="RU363032"/>
    </source>
</evidence>
<accession>A0ABV9FM07</accession>
<comment type="similarity">
    <text evidence="7">Belongs to the binding-protein-dependent transport system permease family.</text>
</comment>
<feature type="transmembrane region" description="Helical" evidence="7">
    <location>
        <begin position="153"/>
        <end position="177"/>
    </location>
</feature>
<evidence type="ECO:0000256" key="3">
    <source>
        <dbReference type="ARBA" id="ARBA00022475"/>
    </source>
</evidence>
<keyword evidence="2 7" id="KW-0813">Transport</keyword>
<feature type="transmembrane region" description="Helical" evidence="7">
    <location>
        <begin position="12"/>
        <end position="38"/>
    </location>
</feature>
<keyword evidence="10" id="KW-1185">Reference proteome</keyword>
<evidence type="ECO:0000313" key="10">
    <source>
        <dbReference type="Proteomes" id="UP001596028"/>
    </source>
</evidence>
<dbReference type="InterPro" id="IPR051393">
    <property type="entry name" value="ABC_transporter_permease"/>
</dbReference>
<keyword evidence="6 7" id="KW-0472">Membrane</keyword>
<proteinExistence type="inferred from homology"/>
<evidence type="ECO:0000256" key="5">
    <source>
        <dbReference type="ARBA" id="ARBA00022989"/>
    </source>
</evidence>
<comment type="subcellular location">
    <subcellularLocation>
        <location evidence="1 7">Cell membrane</location>
        <topology evidence="1 7">Multi-pass membrane protein</topology>
    </subcellularLocation>
</comment>
<dbReference type="SUPFAM" id="SSF161098">
    <property type="entry name" value="MetI-like"/>
    <property type="match status" value="1"/>
</dbReference>
<evidence type="ECO:0000256" key="4">
    <source>
        <dbReference type="ARBA" id="ARBA00022692"/>
    </source>
</evidence>
<comment type="caution">
    <text evidence="9">The sequence shown here is derived from an EMBL/GenBank/DDBJ whole genome shotgun (WGS) entry which is preliminary data.</text>
</comment>
<dbReference type="CDD" id="cd06261">
    <property type="entry name" value="TM_PBP2"/>
    <property type="match status" value="1"/>
</dbReference>
<sequence>MRLAKEHATFYLLISPWLIGLLCFVIGPVAASFVIGFYQWDLISPAKFVGFRNYTDMLFHDELFWQSLRVTIIYAFFRVPLSLAAALLLALLMNKRLPGIGLFRTIYYMPTVISGVAVSMLWVWMFNPQFGIVNALLEKLNIQGPGWFTDPKLALPTLILISLYHVGSTAVIFLAGLKNIPPHLYEAADLDGAGSVKKLFFITIPQLTPTILFNSIMLLITSFQAFTEALIITNGGPVNKTLFFNFYLYQNAFSYSKLGYASALAWVLMLIILLLSIVTLRTSRRWVYYEGGDSR</sequence>
<keyword evidence="5 7" id="KW-1133">Transmembrane helix</keyword>
<dbReference type="InterPro" id="IPR035906">
    <property type="entry name" value="MetI-like_sf"/>
</dbReference>
<dbReference type="PANTHER" id="PTHR30193">
    <property type="entry name" value="ABC TRANSPORTER PERMEASE PROTEIN"/>
    <property type="match status" value="1"/>
</dbReference>